<evidence type="ECO:0000256" key="1">
    <source>
        <dbReference type="ARBA" id="ARBA00001970"/>
    </source>
</evidence>
<protein>
    <submittedName>
        <fullName evidence="15">Cytochrome b</fullName>
    </submittedName>
</protein>
<evidence type="ECO:0000256" key="10">
    <source>
        <dbReference type="ARBA" id="ARBA00023004"/>
    </source>
</evidence>
<organism evidence="15 16">
    <name type="scientific">Dongia soli</name>
    <dbReference type="NCBI Taxonomy" id="600628"/>
    <lineage>
        <taxon>Bacteria</taxon>
        <taxon>Pseudomonadati</taxon>
        <taxon>Pseudomonadota</taxon>
        <taxon>Alphaproteobacteria</taxon>
        <taxon>Rhodospirillales</taxon>
        <taxon>Dongiaceae</taxon>
        <taxon>Dongia</taxon>
    </lineage>
</organism>
<dbReference type="RefSeq" id="WP_320510988.1">
    <property type="nucleotide sequence ID" value="NZ_JAXCLW010000020.1"/>
</dbReference>
<evidence type="ECO:0000256" key="6">
    <source>
        <dbReference type="ARBA" id="ARBA00022692"/>
    </source>
</evidence>
<evidence type="ECO:0000313" key="16">
    <source>
        <dbReference type="Proteomes" id="UP001279642"/>
    </source>
</evidence>
<comment type="cofactor">
    <cofactor evidence="1">
        <name>heme b</name>
        <dbReference type="ChEBI" id="CHEBI:60344"/>
    </cofactor>
</comment>
<name>A0ABU5EHZ4_9PROT</name>
<keyword evidence="10" id="KW-0408">Iron</keyword>
<dbReference type="InterPro" id="IPR011577">
    <property type="entry name" value="Cyt_b561_bac/Ni-Hgenase"/>
</dbReference>
<keyword evidence="6 13" id="KW-0812">Transmembrane</keyword>
<dbReference type="SUPFAM" id="SSF81342">
    <property type="entry name" value="Transmembrane di-heme cytochromes"/>
    <property type="match status" value="1"/>
</dbReference>
<evidence type="ECO:0000256" key="2">
    <source>
        <dbReference type="ARBA" id="ARBA00004651"/>
    </source>
</evidence>
<feature type="domain" description="Cytochrome b561 bacterial/Ni-hydrogenase" evidence="14">
    <location>
        <begin position="7"/>
        <end position="176"/>
    </location>
</feature>
<keyword evidence="16" id="KW-1185">Reference proteome</keyword>
<accession>A0ABU5EHZ4</accession>
<evidence type="ECO:0000256" key="9">
    <source>
        <dbReference type="ARBA" id="ARBA00022989"/>
    </source>
</evidence>
<evidence type="ECO:0000313" key="15">
    <source>
        <dbReference type="EMBL" id="MDY0885912.1"/>
    </source>
</evidence>
<evidence type="ECO:0000256" key="13">
    <source>
        <dbReference type="SAM" id="Phobius"/>
    </source>
</evidence>
<dbReference type="Gene3D" id="1.20.950.20">
    <property type="entry name" value="Transmembrane di-heme cytochromes, Chain C"/>
    <property type="match status" value="1"/>
</dbReference>
<dbReference type="PANTHER" id="PTHR30529:SF1">
    <property type="entry name" value="CYTOCHROME B561 HOMOLOG 2"/>
    <property type="match status" value="1"/>
</dbReference>
<dbReference type="PANTHER" id="PTHR30529">
    <property type="entry name" value="CYTOCHROME B561"/>
    <property type="match status" value="1"/>
</dbReference>
<feature type="transmembrane region" description="Helical" evidence="13">
    <location>
        <begin position="139"/>
        <end position="164"/>
    </location>
</feature>
<dbReference type="EMBL" id="JAXCLW010000020">
    <property type="protein sequence ID" value="MDY0885912.1"/>
    <property type="molecule type" value="Genomic_DNA"/>
</dbReference>
<sequence>MRSTSSRYGAVTQAFHWLTVMLVLAAYVLSKSDRYSLYSADAEGLRRFHETFGVLVCIVVVLRLVWRLIDSAPKKQPMSRWMAAASKLVHFSLYALLIAIPATAMLGTWLEGIPLTLVGFDIALQIAQAHEVGQLIMKIHIALGSAILWIAGVHAAAAIFHHFYLGDDVLQSMAPGGCRKS</sequence>
<keyword evidence="3" id="KW-0813">Transport</keyword>
<comment type="caution">
    <text evidence="15">The sequence shown here is derived from an EMBL/GenBank/DDBJ whole genome shotgun (WGS) entry which is preliminary data.</text>
</comment>
<reference evidence="15 16" key="1">
    <citation type="journal article" date="2016" name="Antonie Van Leeuwenhoek">
        <title>Dongia soli sp. nov., isolated from soil from Dokdo, Korea.</title>
        <authorList>
            <person name="Kim D.U."/>
            <person name="Lee H."/>
            <person name="Kim H."/>
            <person name="Kim S.G."/>
            <person name="Ka J.O."/>
        </authorList>
    </citation>
    <scope>NUCLEOTIDE SEQUENCE [LARGE SCALE GENOMIC DNA]</scope>
    <source>
        <strain evidence="15 16">D78</strain>
    </source>
</reference>
<evidence type="ECO:0000256" key="5">
    <source>
        <dbReference type="ARBA" id="ARBA00022617"/>
    </source>
</evidence>
<evidence type="ECO:0000256" key="12">
    <source>
        <dbReference type="ARBA" id="ARBA00037975"/>
    </source>
</evidence>
<comment type="similarity">
    <text evidence="12">Belongs to the cytochrome b561 family.</text>
</comment>
<evidence type="ECO:0000259" key="14">
    <source>
        <dbReference type="Pfam" id="PF01292"/>
    </source>
</evidence>
<evidence type="ECO:0000256" key="8">
    <source>
        <dbReference type="ARBA" id="ARBA00022982"/>
    </source>
</evidence>
<keyword evidence="4" id="KW-1003">Cell membrane</keyword>
<feature type="transmembrane region" description="Helical" evidence="13">
    <location>
        <begin position="81"/>
        <end position="100"/>
    </location>
</feature>
<keyword evidence="5" id="KW-0349">Heme</keyword>
<proteinExistence type="inferred from homology"/>
<evidence type="ECO:0000256" key="7">
    <source>
        <dbReference type="ARBA" id="ARBA00022723"/>
    </source>
</evidence>
<dbReference type="Pfam" id="PF01292">
    <property type="entry name" value="Ni_hydr_CYTB"/>
    <property type="match status" value="1"/>
</dbReference>
<dbReference type="Proteomes" id="UP001279642">
    <property type="component" value="Unassembled WGS sequence"/>
</dbReference>
<keyword evidence="7" id="KW-0479">Metal-binding</keyword>
<evidence type="ECO:0000256" key="11">
    <source>
        <dbReference type="ARBA" id="ARBA00023136"/>
    </source>
</evidence>
<dbReference type="InterPro" id="IPR016174">
    <property type="entry name" value="Di-haem_cyt_TM"/>
</dbReference>
<dbReference type="InterPro" id="IPR052168">
    <property type="entry name" value="Cytochrome_b561_oxidase"/>
</dbReference>
<keyword evidence="9 13" id="KW-1133">Transmembrane helix</keyword>
<gene>
    <name evidence="15" type="ORF">SMD27_23955</name>
</gene>
<evidence type="ECO:0000256" key="4">
    <source>
        <dbReference type="ARBA" id="ARBA00022475"/>
    </source>
</evidence>
<comment type="subcellular location">
    <subcellularLocation>
        <location evidence="2">Cell membrane</location>
        <topology evidence="2">Multi-pass membrane protein</topology>
    </subcellularLocation>
</comment>
<feature type="transmembrane region" description="Helical" evidence="13">
    <location>
        <begin position="48"/>
        <end position="69"/>
    </location>
</feature>
<evidence type="ECO:0000256" key="3">
    <source>
        <dbReference type="ARBA" id="ARBA00022448"/>
    </source>
</evidence>
<feature type="transmembrane region" description="Helical" evidence="13">
    <location>
        <begin position="7"/>
        <end position="28"/>
    </location>
</feature>
<keyword evidence="8" id="KW-0249">Electron transport</keyword>
<keyword evidence="11 13" id="KW-0472">Membrane</keyword>